<dbReference type="Proteomes" id="UP001292094">
    <property type="component" value="Unassembled WGS sequence"/>
</dbReference>
<keyword evidence="2" id="KW-1185">Reference proteome</keyword>
<gene>
    <name evidence="1" type="ORF">Pmani_020951</name>
</gene>
<accession>A0AAE1PHA9</accession>
<name>A0AAE1PHA9_9EUCA</name>
<protein>
    <submittedName>
        <fullName evidence="1">Uncharacterized protein</fullName>
    </submittedName>
</protein>
<evidence type="ECO:0000313" key="1">
    <source>
        <dbReference type="EMBL" id="KAK4307289.1"/>
    </source>
</evidence>
<dbReference type="EMBL" id="JAWZYT010002017">
    <property type="protein sequence ID" value="KAK4307289.1"/>
    <property type="molecule type" value="Genomic_DNA"/>
</dbReference>
<proteinExistence type="predicted"/>
<sequence length="314" mass="35720">MRHNKREVISRALLVDAYASQGLDSSATSESIGCNRTEPDSSVFFSMVQSHRRLRRTTLSKTNTTKDGGVCDGHDDGLIDVYDINPTDIITSLFKVKIGSQEVNATTTQLLHFTEDIRLLRQVSRSLMVVVICNNPVFIAAFNEWSQMLGLHEWPIKLLILTHLKLEQTYELREMLSITNGMVFILDNKFRCMVYIYLPFTPNDTQPLQVALWTSQRGIRYLVPLTLFPNKFSRFIVRPTLIVAEDAYPPHATVSLEIPSEGAREIFTGPMLTLLVILAHDMNFSSVPNNYSDKVDNAQRLSHNTFVEQYADLY</sequence>
<dbReference type="AlphaFoldDB" id="A0AAE1PHA9"/>
<evidence type="ECO:0000313" key="2">
    <source>
        <dbReference type="Proteomes" id="UP001292094"/>
    </source>
</evidence>
<reference evidence="1" key="1">
    <citation type="submission" date="2023-11" db="EMBL/GenBank/DDBJ databases">
        <title>Genome assemblies of two species of porcelain crab, Petrolisthes cinctipes and Petrolisthes manimaculis (Anomura: Porcellanidae).</title>
        <authorList>
            <person name="Angst P."/>
        </authorList>
    </citation>
    <scope>NUCLEOTIDE SEQUENCE</scope>
    <source>
        <strain evidence="1">PB745_02</strain>
        <tissue evidence="1">Gill</tissue>
    </source>
</reference>
<comment type="caution">
    <text evidence="1">The sequence shown here is derived from an EMBL/GenBank/DDBJ whole genome shotgun (WGS) entry which is preliminary data.</text>
</comment>
<organism evidence="1 2">
    <name type="scientific">Petrolisthes manimaculis</name>
    <dbReference type="NCBI Taxonomy" id="1843537"/>
    <lineage>
        <taxon>Eukaryota</taxon>
        <taxon>Metazoa</taxon>
        <taxon>Ecdysozoa</taxon>
        <taxon>Arthropoda</taxon>
        <taxon>Crustacea</taxon>
        <taxon>Multicrustacea</taxon>
        <taxon>Malacostraca</taxon>
        <taxon>Eumalacostraca</taxon>
        <taxon>Eucarida</taxon>
        <taxon>Decapoda</taxon>
        <taxon>Pleocyemata</taxon>
        <taxon>Anomura</taxon>
        <taxon>Galatheoidea</taxon>
        <taxon>Porcellanidae</taxon>
        <taxon>Petrolisthes</taxon>
    </lineage>
</organism>